<proteinExistence type="predicted"/>
<organism evidence="1 2">
    <name type="scientific">Solilutibacter silvestris</name>
    <dbReference type="NCBI Taxonomy" id="1645665"/>
    <lineage>
        <taxon>Bacteria</taxon>
        <taxon>Pseudomonadati</taxon>
        <taxon>Pseudomonadota</taxon>
        <taxon>Gammaproteobacteria</taxon>
        <taxon>Lysobacterales</taxon>
        <taxon>Lysobacteraceae</taxon>
        <taxon>Solilutibacter</taxon>
    </lineage>
</organism>
<comment type="caution">
    <text evidence="1">The sequence shown here is derived from an EMBL/GenBank/DDBJ whole genome shotgun (WGS) entry which is preliminary data.</text>
</comment>
<reference evidence="1 2" key="1">
    <citation type="submission" date="2017-08" db="EMBL/GenBank/DDBJ databases">
        <title>Lysobacter sylvestris genome.</title>
        <authorList>
            <person name="Zhang D.-C."/>
            <person name="Albuquerque L."/>
            <person name="Franca L."/>
            <person name="Froufe H.J.C."/>
            <person name="Barroso C."/>
            <person name="Egas C."/>
            <person name="Da Costa M."/>
            <person name="Margesin R."/>
        </authorList>
    </citation>
    <scope>NUCLEOTIDE SEQUENCE [LARGE SCALE GENOMIC DNA]</scope>
    <source>
        <strain evidence="1 2">AM20-91</strain>
    </source>
</reference>
<dbReference type="Proteomes" id="UP000236220">
    <property type="component" value="Unassembled WGS sequence"/>
</dbReference>
<evidence type="ECO:0000313" key="1">
    <source>
        <dbReference type="EMBL" id="PNS07320.1"/>
    </source>
</evidence>
<gene>
    <name evidence="1" type="ORF">Lysil_1496</name>
</gene>
<dbReference type="EMBL" id="NPZB01000002">
    <property type="protein sequence ID" value="PNS07320.1"/>
    <property type="molecule type" value="Genomic_DNA"/>
</dbReference>
<name>A0A2K1PX02_9GAMM</name>
<protein>
    <submittedName>
        <fullName evidence="1">Uncharacterized protein</fullName>
    </submittedName>
</protein>
<evidence type="ECO:0000313" key="2">
    <source>
        <dbReference type="Proteomes" id="UP000236220"/>
    </source>
</evidence>
<sequence length="391" mass="43037">MLWDQYVFRRGSEANELWEHMFDNRPVRLLYIGGSGFDVRAQVVMRECIGSILESSATVESACLALINFSNYSLDEDLEQLTVENGQKLTDIFSTIGNVEHVRFGISEEGEELSSSSALRAGRDAILQMVTDQTDIILDASSLPRVIYLALLTSILHHLIPDKEAENVLAAGGVNFQVLVAEDAALDGQIMAEDPSSEIVWVPGFSSAMQAESVQDWPLVWFPILGEHRLNQLQQIVKGSDIPGEAEVCPVVPHPSRDPRRADRLLVEYKEVLFESRRTPTSNVLYVHEAQPFEAYRQLLGAMKRYRESMAILGGCRLVVTPFGSKLITLGAGLACFEMRPQDLGAQYGVAIPHAEPTRYVVPAQAVSASKPDICSLLLTGAAYTSAEPDS</sequence>
<dbReference type="OrthoDB" id="1550492at2"/>
<keyword evidence="2" id="KW-1185">Reference proteome</keyword>
<accession>A0A2K1PX02</accession>
<dbReference type="RefSeq" id="WP_103075051.1">
    <property type="nucleotide sequence ID" value="NZ_NPZB01000002.1"/>
</dbReference>
<dbReference type="AlphaFoldDB" id="A0A2K1PX02"/>